<comment type="caution">
    <text evidence="2">The sequence shown here is derived from an EMBL/GenBank/DDBJ whole genome shotgun (WGS) entry which is preliminary data.</text>
</comment>
<name>A0A1Y3BKU9_EURMA</name>
<evidence type="ECO:0000313" key="2">
    <source>
        <dbReference type="EMBL" id="OTF80206.1"/>
    </source>
</evidence>
<dbReference type="EMBL" id="MUJZ01019465">
    <property type="protein sequence ID" value="OTF80206.1"/>
    <property type="molecule type" value="Genomic_DNA"/>
</dbReference>
<dbReference type="InterPro" id="IPR036398">
    <property type="entry name" value="CA_dom_sf"/>
</dbReference>
<dbReference type="Proteomes" id="UP000194236">
    <property type="component" value="Unassembled WGS sequence"/>
</dbReference>
<organism evidence="2 3">
    <name type="scientific">Euroglyphus maynei</name>
    <name type="common">Mayne's house dust mite</name>
    <dbReference type="NCBI Taxonomy" id="6958"/>
    <lineage>
        <taxon>Eukaryota</taxon>
        <taxon>Metazoa</taxon>
        <taxon>Ecdysozoa</taxon>
        <taxon>Arthropoda</taxon>
        <taxon>Chelicerata</taxon>
        <taxon>Arachnida</taxon>
        <taxon>Acari</taxon>
        <taxon>Acariformes</taxon>
        <taxon>Sarcoptiformes</taxon>
        <taxon>Astigmata</taxon>
        <taxon>Psoroptidia</taxon>
        <taxon>Analgoidea</taxon>
        <taxon>Pyroglyphidae</taxon>
        <taxon>Pyroglyphinae</taxon>
        <taxon>Euroglyphus</taxon>
    </lineage>
</organism>
<keyword evidence="3" id="KW-1185">Reference proteome</keyword>
<dbReference type="Pfam" id="PF00194">
    <property type="entry name" value="Carb_anhydrase"/>
    <property type="match status" value="1"/>
</dbReference>
<protein>
    <submittedName>
        <fullName evidence="2">Carbonic anhydrase-like protein</fullName>
    </submittedName>
</protein>
<evidence type="ECO:0000259" key="1">
    <source>
        <dbReference type="PROSITE" id="PS51144"/>
    </source>
</evidence>
<proteinExistence type="predicted"/>
<sequence>MAIAKPPNRLQKKTIEKIHKKLWDYRGPIGEQNWNKQYHHCKGQFQSPINIEMERIVYVPNLQLSFINYDHYLYSMQMTNNGHGGKCLCVFH</sequence>
<dbReference type="OrthoDB" id="6505958at2759"/>
<reference evidence="2 3" key="1">
    <citation type="submission" date="2017-03" db="EMBL/GenBank/DDBJ databases">
        <title>Genome Survey of Euroglyphus maynei.</title>
        <authorList>
            <person name="Arlian L.G."/>
            <person name="Morgan M.S."/>
            <person name="Rider S.D."/>
        </authorList>
    </citation>
    <scope>NUCLEOTIDE SEQUENCE [LARGE SCALE GENOMIC DNA]</scope>
    <source>
        <strain evidence="2">Arlian Lab</strain>
        <tissue evidence="2">Whole body</tissue>
    </source>
</reference>
<gene>
    <name evidence="2" type="ORF">BLA29_011037</name>
</gene>
<dbReference type="AlphaFoldDB" id="A0A1Y3BKU9"/>
<evidence type="ECO:0000313" key="3">
    <source>
        <dbReference type="Proteomes" id="UP000194236"/>
    </source>
</evidence>
<dbReference type="PROSITE" id="PS51144">
    <property type="entry name" value="ALPHA_CA_2"/>
    <property type="match status" value="1"/>
</dbReference>
<dbReference type="Gene3D" id="3.10.200.10">
    <property type="entry name" value="Alpha carbonic anhydrase"/>
    <property type="match status" value="1"/>
</dbReference>
<accession>A0A1Y3BKU9</accession>
<dbReference type="InterPro" id="IPR001148">
    <property type="entry name" value="CA_dom"/>
</dbReference>
<dbReference type="SUPFAM" id="SSF51069">
    <property type="entry name" value="Carbonic anhydrase"/>
    <property type="match status" value="1"/>
</dbReference>
<feature type="domain" description="Alpha-carbonic anhydrase" evidence="1">
    <location>
        <begin position="21"/>
        <end position="92"/>
    </location>
</feature>